<comment type="caution">
    <text evidence="2">The sequence shown here is derived from an EMBL/GenBank/DDBJ whole genome shotgun (WGS) entry which is preliminary data.</text>
</comment>
<dbReference type="AlphaFoldDB" id="A0A953SDT5"/>
<evidence type="ECO:0000313" key="2">
    <source>
        <dbReference type="EMBL" id="MBZ0158350.1"/>
    </source>
</evidence>
<gene>
    <name evidence="2" type="ORF">K8I29_19305</name>
</gene>
<reference evidence="2" key="1">
    <citation type="journal article" date="2021" name="bioRxiv">
        <title>Unraveling nitrogen, sulfur and carbon metabolic pathways and microbial community transcriptional responses to substrate deprivation and toxicity stresses in a bioreactor mimicking anoxic brackish coastal sediment conditions.</title>
        <authorList>
            <person name="Martins P.D."/>
            <person name="Echeveste M.J."/>
            <person name="Arshad A."/>
            <person name="Kurth J."/>
            <person name="Ouboter H."/>
            <person name="Jetten M.S.M."/>
            <person name="Welte C.U."/>
        </authorList>
    </citation>
    <scope>NUCLEOTIDE SEQUENCE</scope>
    <source>
        <strain evidence="2">MAG_39</strain>
    </source>
</reference>
<keyword evidence="1" id="KW-0472">Membrane</keyword>
<feature type="transmembrane region" description="Helical" evidence="1">
    <location>
        <begin position="12"/>
        <end position="34"/>
    </location>
</feature>
<keyword evidence="1" id="KW-0812">Transmembrane</keyword>
<dbReference type="EMBL" id="JAIOIV010000148">
    <property type="protein sequence ID" value="MBZ0158350.1"/>
    <property type="molecule type" value="Genomic_DNA"/>
</dbReference>
<keyword evidence="1" id="KW-1133">Transmembrane helix</keyword>
<dbReference type="Proteomes" id="UP000705867">
    <property type="component" value="Unassembled WGS sequence"/>
</dbReference>
<evidence type="ECO:0000313" key="3">
    <source>
        <dbReference type="Proteomes" id="UP000705867"/>
    </source>
</evidence>
<accession>A0A953SDT5</accession>
<sequence length="215" mass="22331">MKKFSEHLGNEKGFIHTVILGAIVLAIAMAALWANTGKTNSSLASSKAAYGRATSVIEQGATFRLGFETIVANGVASSSVTFNTNSSTGLLNPSLSGISQQYPDKTLLATTTNTWVYKVDGSNNPVVKVQGIGVDASADYMVILPDLTQAACQNINQAITGSTSIPAPAAGTLAAWSTAATAIDLSADAAINKLSEACVQTTDTKYVYYKVLSEV</sequence>
<protein>
    <submittedName>
        <fullName evidence="2">Uncharacterized protein</fullName>
    </submittedName>
</protein>
<organism evidence="2 3">
    <name type="scientific">Candidatus Nitrobium versatile</name>
    <dbReference type="NCBI Taxonomy" id="2884831"/>
    <lineage>
        <taxon>Bacteria</taxon>
        <taxon>Pseudomonadati</taxon>
        <taxon>Nitrospirota</taxon>
        <taxon>Nitrospiria</taxon>
        <taxon>Nitrospirales</taxon>
        <taxon>Nitrospiraceae</taxon>
        <taxon>Candidatus Nitrobium</taxon>
    </lineage>
</organism>
<name>A0A953SDT5_9BACT</name>
<proteinExistence type="predicted"/>
<reference evidence="2" key="2">
    <citation type="submission" date="2021-08" db="EMBL/GenBank/DDBJ databases">
        <authorList>
            <person name="Dalcin Martins P."/>
        </authorList>
    </citation>
    <scope>NUCLEOTIDE SEQUENCE</scope>
    <source>
        <strain evidence="2">MAG_39</strain>
    </source>
</reference>
<evidence type="ECO:0000256" key="1">
    <source>
        <dbReference type="SAM" id="Phobius"/>
    </source>
</evidence>